<evidence type="ECO:0000259" key="5">
    <source>
        <dbReference type="SMART" id="SM00495"/>
    </source>
</evidence>
<dbReference type="SUPFAM" id="SSF51126">
    <property type="entry name" value="Pectin lyase-like"/>
    <property type="match status" value="1"/>
</dbReference>
<dbReference type="GO" id="GO:0005975">
    <property type="term" value="P:carbohydrate metabolic process"/>
    <property type="evidence" value="ECO:0007669"/>
    <property type="project" value="InterPro"/>
</dbReference>
<evidence type="ECO:0000256" key="2">
    <source>
        <dbReference type="ARBA" id="ARBA00022801"/>
    </source>
</evidence>
<organism evidence="6">
    <name type="scientific">uncultured Caudovirales phage</name>
    <dbReference type="NCBI Taxonomy" id="2100421"/>
    <lineage>
        <taxon>Viruses</taxon>
        <taxon>Duplodnaviria</taxon>
        <taxon>Heunggongvirae</taxon>
        <taxon>Uroviricota</taxon>
        <taxon>Caudoviricetes</taxon>
        <taxon>Peduoviridae</taxon>
        <taxon>Maltschvirus</taxon>
        <taxon>Maltschvirus maltsch</taxon>
    </lineage>
</organism>
<dbReference type="InterPro" id="IPR011050">
    <property type="entry name" value="Pectin_lyase_fold/virulence"/>
</dbReference>
<dbReference type="GO" id="GO:0019058">
    <property type="term" value="P:viral life cycle"/>
    <property type="evidence" value="ECO:0007669"/>
    <property type="project" value="UniProtKB-ARBA"/>
</dbReference>
<dbReference type="GO" id="GO:0016020">
    <property type="term" value="C:membrane"/>
    <property type="evidence" value="ECO:0007669"/>
    <property type="project" value="InterPro"/>
</dbReference>
<reference evidence="6" key="1">
    <citation type="submission" date="2020-05" db="EMBL/GenBank/DDBJ databases">
        <authorList>
            <person name="Chiriac C."/>
            <person name="Salcher M."/>
            <person name="Ghai R."/>
            <person name="Kavagutti S V."/>
        </authorList>
    </citation>
    <scope>NUCLEOTIDE SEQUENCE</scope>
</reference>
<dbReference type="GO" id="GO:0051701">
    <property type="term" value="P:biological process involved in interaction with host"/>
    <property type="evidence" value="ECO:0007669"/>
    <property type="project" value="UniProtKB-ARBA"/>
</dbReference>
<feature type="domain" description="Chitin-binding type-3" evidence="5">
    <location>
        <begin position="164"/>
        <end position="211"/>
    </location>
</feature>
<evidence type="ECO:0000256" key="1">
    <source>
        <dbReference type="ARBA" id="ARBA00004328"/>
    </source>
</evidence>
<feature type="domain" description="Chitin-binding type-3" evidence="5">
    <location>
        <begin position="69"/>
        <end position="108"/>
    </location>
</feature>
<evidence type="ECO:0000256" key="4">
    <source>
        <dbReference type="SAM" id="MobiDB-lite"/>
    </source>
</evidence>
<sequence>MTQLIDLGKLRFSFAGEWNSSTVYESNDIVKYGGNVYVYTYGLKTSSHLPTDTTYWALMVEGIKFKGIYDNAVAYKVGDGVAHGGKVYIAVIDTTAHIPPNTTYWSQFADGIQYEGTYASAGQYQKNDIVSYGSSGYIALQDTSGNLPTNATYWAKLIEGVSVSGAWNAATAYVPNDVVAYGANQYKSIANNTNQLPINATGALNSNWILMTEGIRARGVWATATEYYINDVVQRGGNSYICVVRNGSTVFETDLSSSKWVKFNGGIRWRGMWVTGTSYLKDDVVKDSVGSAYIATMDHTSGAGFSTDLASVKWTQFVVGGSDVLPTIQASDTGQSLSVKADGVSLEWLGATQSSSVYYVAPHGTDSPTCGKNLSTPFASVKYATTVCGENATIFVKTGTYNEQLPIIVPAHVAIVGDNQRTTIIQPASGNSDDGVTPNNQSTMFMLSNGAIMNKMTFKGMTGWVPGTTPEDVTTSTIKGVVFRFNPSSPITTKSPYVLECAFIGSGAIGAIIDGSVHTSGAKTMIFHGYTVITDNGIGYWVKDGGKSEIVSCFTYYAYFGYTASGGGFIRALNGNNSYGTWGATSRGFDGGETPNVGSLVGEQLPFTYGGGLINIGDTVSNGSGGTAIVTNVQYSSDKIYIKERTGNFAANQALTFTSGGTGTAKSNAESQRGFVLVASGFSALPKPGASVSLAGDTYSYVIQSTTGTWANTSSEVTLLLAQEKPSGSAAGTGVTIRYKYSQIRLTGHDFLSIGTGGITTTNYPGNPTQPSSQGNETDEKFPGRVFYVSTDQDGNFRVGEYFRIDQATGKATLNASAFDLSGLSSLRLGSIGAQLGEQINEFSSDATMSGNSNLAVPTEYAVKAYTDAKSIADRAYALSVANNVSSSLNSVLGESSLSVNPSGTASSQYRAFFATGSGTFSWSLSGSPPSGVTVNQTGLLSIATGITANTYTFNIVVTSGSTTVSKPVTLVVSTSVPAFSTAALPSVVTPSTSVSYSFATASPAATFSVTSGSLPSWLTLNTTTGTLTGSSPGQNLTDQTFTFTVTAVNGAYQNAKSFAWTFTIEVITNQALFGTNVGFGTFSWVAPKNANGTVCAVCVGAGGWGGYQWSSGGNGGGGLGYKNNIPVVTGQTYTVQVGSYGTQQANSSTNPGGTPSFFINTTTVAGYSGGTGGPNSVGSGGANGGGWVGDGGGRGGSGGSGSWTGGGGGAGGYSGNGGNNDSGGSGGGGGGSSGYYSSTWGTGGGGGVGLNGQGTSGSTSGYNPWSPGYTGSGGQGGSGGADGTWGELPWSNGTAMGGNYGGGGGGSGSTTSQNYPHYNFQRGGAGGVRLIWGAGRAFPSTSTADI</sequence>
<accession>A0A6J5RJB3</accession>
<feature type="compositionally biased region" description="Gly residues" evidence="4">
    <location>
        <begin position="1296"/>
        <end position="1309"/>
    </location>
</feature>
<dbReference type="GO" id="GO:0004553">
    <property type="term" value="F:hydrolase activity, hydrolyzing O-glycosyl compounds"/>
    <property type="evidence" value="ECO:0007669"/>
    <property type="project" value="InterPro"/>
</dbReference>
<evidence type="ECO:0000313" key="6">
    <source>
        <dbReference type="EMBL" id="CAB4196082.1"/>
    </source>
</evidence>
<dbReference type="SUPFAM" id="SSF51055">
    <property type="entry name" value="Carbohydrate binding domain"/>
    <property type="match status" value="1"/>
</dbReference>
<feature type="region of interest" description="Disordered" evidence="4">
    <location>
        <begin position="1177"/>
        <end position="1205"/>
    </location>
</feature>
<dbReference type="SUPFAM" id="SSF49313">
    <property type="entry name" value="Cadherin-like"/>
    <property type="match status" value="1"/>
</dbReference>
<name>A0A6J5RJB3_9CAUD</name>
<feature type="domain" description="Chitin-binding type-3" evidence="5">
    <location>
        <begin position="15"/>
        <end position="59"/>
    </location>
</feature>
<keyword evidence="3" id="KW-0946">Virion</keyword>
<dbReference type="InterPro" id="IPR003610">
    <property type="entry name" value="CBM5/12"/>
</dbReference>
<dbReference type="SMART" id="SM00495">
    <property type="entry name" value="ChtBD3"/>
    <property type="match status" value="4"/>
</dbReference>
<gene>
    <name evidence="6" type="ORF">UFOVP1298_61</name>
</gene>
<dbReference type="GO" id="GO:0044423">
    <property type="term" value="C:virion component"/>
    <property type="evidence" value="ECO:0007669"/>
    <property type="project" value="UniProtKB-KW"/>
</dbReference>
<dbReference type="GO" id="GO:0005509">
    <property type="term" value="F:calcium ion binding"/>
    <property type="evidence" value="ECO:0007669"/>
    <property type="project" value="InterPro"/>
</dbReference>
<dbReference type="InterPro" id="IPR013783">
    <property type="entry name" value="Ig-like_fold"/>
</dbReference>
<dbReference type="Gene3D" id="2.60.40.10">
    <property type="entry name" value="Immunoglobulins"/>
    <property type="match status" value="1"/>
</dbReference>
<dbReference type="InterPro" id="IPR015919">
    <property type="entry name" value="Cadherin-like_sf"/>
</dbReference>
<dbReference type="Pfam" id="PF05345">
    <property type="entry name" value="He_PIG"/>
    <property type="match status" value="1"/>
</dbReference>
<feature type="region of interest" description="Disordered" evidence="4">
    <location>
        <begin position="1248"/>
        <end position="1309"/>
    </location>
</feature>
<dbReference type="Gene3D" id="2.10.10.90">
    <property type="match status" value="3"/>
</dbReference>
<comment type="subcellular location">
    <subcellularLocation>
        <location evidence="1">Virion</location>
    </subcellularLocation>
</comment>
<feature type="domain" description="Chitin-binding type-3" evidence="5">
    <location>
        <begin position="115"/>
        <end position="157"/>
    </location>
</feature>
<dbReference type="EMBL" id="LR797250">
    <property type="protein sequence ID" value="CAB4196082.1"/>
    <property type="molecule type" value="Genomic_DNA"/>
</dbReference>
<protein>
    <submittedName>
        <fullName evidence="6">Pectinesterase, catalytic</fullName>
    </submittedName>
</protein>
<dbReference type="GO" id="GO:0005576">
    <property type="term" value="C:extracellular region"/>
    <property type="evidence" value="ECO:0007669"/>
    <property type="project" value="InterPro"/>
</dbReference>
<feature type="compositionally biased region" description="Gly residues" evidence="4">
    <location>
        <begin position="1271"/>
        <end position="1284"/>
    </location>
</feature>
<evidence type="ECO:0000256" key="3">
    <source>
        <dbReference type="ARBA" id="ARBA00022844"/>
    </source>
</evidence>
<dbReference type="InterPro" id="IPR036573">
    <property type="entry name" value="CBM_sf_5/12"/>
</dbReference>
<proteinExistence type="predicted"/>
<keyword evidence="2" id="KW-0378">Hydrolase</keyword>
<dbReference type="GO" id="GO:0030246">
    <property type="term" value="F:carbohydrate binding"/>
    <property type="evidence" value="ECO:0007669"/>
    <property type="project" value="InterPro"/>
</dbReference>